<comment type="caution">
    <text evidence="1">The sequence shown here is derived from an EMBL/GenBank/DDBJ whole genome shotgun (WGS) entry which is preliminary data.</text>
</comment>
<dbReference type="Proteomes" id="UP000825935">
    <property type="component" value="Chromosome 19"/>
</dbReference>
<keyword evidence="2" id="KW-1185">Reference proteome</keyword>
<gene>
    <name evidence="1" type="ORF">KP509_19G063900</name>
</gene>
<sequence length="104" mass="12035">MCMRLEHTIVHEEVTTLLCSIHREVSGFVSYEQTCFTLLPLFFCIHLQQPSPAEKCGWISELLFWWHNVSNQKNQNSTSCLSLSLSLFPICSKASRIMERSVQK</sequence>
<reference evidence="1" key="1">
    <citation type="submission" date="2021-08" db="EMBL/GenBank/DDBJ databases">
        <title>WGS assembly of Ceratopteris richardii.</title>
        <authorList>
            <person name="Marchant D.B."/>
            <person name="Chen G."/>
            <person name="Jenkins J."/>
            <person name="Shu S."/>
            <person name="Leebens-Mack J."/>
            <person name="Grimwood J."/>
            <person name="Schmutz J."/>
            <person name="Soltis P."/>
            <person name="Soltis D."/>
            <person name="Chen Z.-H."/>
        </authorList>
    </citation>
    <scope>NUCLEOTIDE SEQUENCE</scope>
    <source>
        <strain evidence="1">Whitten #5841</strain>
        <tissue evidence="1">Leaf</tissue>
    </source>
</reference>
<accession>A0A8T2SPJ2</accession>
<evidence type="ECO:0000313" key="1">
    <source>
        <dbReference type="EMBL" id="KAH7352784.1"/>
    </source>
</evidence>
<dbReference type="EMBL" id="CM035424">
    <property type="protein sequence ID" value="KAH7352784.1"/>
    <property type="molecule type" value="Genomic_DNA"/>
</dbReference>
<proteinExistence type="predicted"/>
<name>A0A8T2SPJ2_CERRI</name>
<dbReference type="AlphaFoldDB" id="A0A8T2SPJ2"/>
<protein>
    <submittedName>
        <fullName evidence="1">Uncharacterized protein</fullName>
    </submittedName>
</protein>
<organism evidence="1 2">
    <name type="scientific">Ceratopteris richardii</name>
    <name type="common">Triangle waterfern</name>
    <dbReference type="NCBI Taxonomy" id="49495"/>
    <lineage>
        <taxon>Eukaryota</taxon>
        <taxon>Viridiplantae</taxon>
        <taxon>Streptophyta</taxon>
        <taxon>Embryophyta</taxon>
        <taxon>Tracheophyta</taxon>
        <taxon>Polypodiopsida</taxon>
        <taxon>Polypodiidae</taxon>
        <taxon>Polypodiales</taxon>
        <taxon>Pteridineae</taxon>
        <taxon>Pteridaceae</taxon>
        <taxon>Parkerioideae</taxon>
        <taxon>Ceratopteris</taxon>
    </lineage>
</organism>
<evidence type="ECO:0000313" key="2">
    <source>
        <dbReference type="Proteomes" id="UP000825935"/>
    </source>
</evidence>